<dbReference type="OrthoDB" id="6620340at2759"/>
<name>A0A8I6SPU0_CIMLE</name>
<dbReference type="GeneID" id="112128339"/>
<evidence type="ECO:0000259" key="1">
    <source>
        <dbReference type="Pfam" id="PF13843"/>
    </source>
</evidence>
<dbReference type="Pfam" id="PF13843">
    <property type="entry name" value="DDE_Tnp_1_7"/>
    <property type="match status" value="1"/>
</dbReference>
<evidence type="ECO:0000313" key="2">
    <source>
        <dbReference type="EnsemblMetazoa" id="XP_024086112.1"/>
    </source>
</evidence>
<dbReference type="PANTHER" id="PTHR46599">
    <property type="entry name" value="PIGGYBAC TRANSPOSABLE ELEMENT-DERIVED PROTEIN 4"/>
    <property type="match status" value="1"/>
</dbReference>
<dbReference type="RefSeq" id="XP_024086112.1">
    <property type="nucleotide sequence ID" value="XM_024230344.1"/>
</dbReference>
<sequence length="322" mass="36979">MIDFAQFVKCSIVLFKTAKKNYLLGENVTIDEMLPGFRGRCAFRQYIPSKPNKYGIKVFALVDAKMIYTCNMEICTGKQPEGPFLVSNKPREVVKRIAEPLFETGRNITTDNWFTDIDLVNDLKKRGFLMLAQLKKIKDRYQTILSISQHSSLFRFNNGNTLVSYIPKKGKNVILVSSLHETNAIDQNTREQQKPEVITFYNTTKGGVDTTDQMCATFSVSWNTRCWLMVIFFACLNVAGINSQVISIANKLEPLKRRIFLKTLSHQLTIGQLAQRSLNTRGMPTHLQFRLKRFLPQEKPENITTIPPKRRKCAWLKQDLEG</sequence>
<protein>
    <recommendedName>
        <fullName evidence="1">PiggyBac transposable element-derived protein domain-containing protein</fullName>
    </recommendedName>
</protein>
<accession>A0A8I6SPU0</accession>
<reference evidence="2" key="1">
    <citation type="submission" date="2022-01" db="UniProtKB">
        <authorList>
            <consortium name="EnsemblMetazoa"/>
        </authorList>
    </citation>
    <scope>IDENTIFICATION</scope>
</reference>
<dbReference type="PANTHER" id="PTHR46599:SF6">
    <property type="entry name" value="DUAL SPECIFICITY PHOSPHATASE 26"/>
    <property type="match status" value="1"/>
</dbReference>
<feature type="domain" description="PiggyBac transposable element-derived protein" evidence="1">
    <location>
        <begin position="16"/>
        <end position="243"/>
    </location>
</feature>
<organism evidence="2 3">
    <name type="scientific">Cimex lectularius</name>
    <name type="common">Bed bug</name>
    <name type="synonym">Acanthia lectularia</name>
    <dbReference type="NCBI Taxonomy" id="79782"/>
    <lineage>
        <taxon>Eukaryota</taxon>
        <taxon>Metazoa</taxon>
        <taxon>Ecdysozoa</taxon>
        <taxon>Arthropoda</taxon>
        <taxon>Hexapoda</taxon>
        <taxon>Insecta</taxon>
        <taxon>Pterygota</taxon>
        <taxon>Neoptera</taxon>
        <taxon>Paraneoptera</taxon>
        <taxon>Hemiptera</taxon>
        <taxon>Heteroptera</taxon>
        <taxon>Panheteroptera</taxon>
        <taxon>Cimicomorpha</taxon>
        <taxon>Cimicidae</taxon>
        <taxon>Cimex</taxon>
    </lineage>
</organism>
<evidence type="ECO:0000313" key="3">
    <source>
        <dbReference type="Proteomes" id="UP000494040"/>
    </source>
</evidence>
<dbReference type="KEGG" id="clec:112128339"/>
<proteinExistence type="predicted"/>
<dbReference type="AlphaFoldDB" id="A0A8I6SPU0"/>
<dbReference type="OMA" id="RNICLAT"/>
<dbReference type="Proteomes" id="UP000494040">
    <property type="component" value="Unassembled WGS sequence"/>
</dbReference>
<keyword evidence="3" id="KW-1185">Reference proteome</keyword>
<dbReference type="InterPro" id="IPR029526">
    <property type="entry name" value="PGBD"/>
</dbReference>
<dbReference type="EnsemblMetazoa" id="XM_024230344.1">
    <property type="protein sequence ID" value="XP_024086112.1"/>
    <property type="gene ID" value="LOC112128339"/>
</dbReference>